<dbReference type="Gene3D" id="2.80.10.50">
    <property type="match status" value="1"/>
</dbReference>
<organism evidence="2 3">
    <name type="scientific">Amanita muscaria (strain Koide BX008)</name>
    <dbReference type="NCBI Taxonomy" id="946122"/>
    <lineage>
        <taxon>Eukaryota</taxon>
        <taxon>Fungi</taxon>
        <taxon>Dikarya</taxon>
        <taxon>Basidiomycota</taxon>
        <taxon>Agaricomycotina</taxon>
        <taxon>Agaricomycetes</taxon>
        <taxon>Agaricomycetidae</taxon>
        <taxon>Agaricales</taxon>
        <taxon>Pluteineae</taxon>
        <taxon>Amanitaceae</taxon>
        <taxon>Amanita</taxon>
    </lineage>
</organism>
<dbReference type="HOGENOM" id="CLU_119132_0_0_1"/>
<accession>A0A0C2SIS3</accession>
<gene>
    <name evidence="2" type="ORF">M378DRAFT_128176</name>
</gene>
<dbReference type="OrthoDB" id="2131701at2759"/>
<dbReference type="InterPro" id="IPR000772">
    <property type="entry name" value="Ricin_B_lectin"/>
</dbReference>
<dbReference type="AlphaFoldDB" id="A0A0C2SIS3"/>
<feature type="domain" description="Ricin B lectin" evidence="1">
    <location>
        <begin position="38"/>
        <end position="123"/>
    </location>
</feature>
<proteinExistence type="predicted"/>
<dbReference type="CDD" id="cd23422">
    <property type="entry name" value="beta-trefoil_Ricin_MPL_CNL"/>
    <property type="match status" value="1"/>
</dbReference>
<dbReference type="InParanoid" id="A0A0C2SIS3"/>
<dbReference type="Pfam" id="PF14200">
    <property type="entry name" value="RicinB_lectin_2"/>
    <property type="match status" value="1"/>
</dbReference>
<reference evidence="2 3" key="1">
    <citation type="submission" date="2014-04" db="EMBL/GenBank/DDBJ databases">
        <title>Evolutionary Origins and Diversification of the Mycorrhizal Mutualists.</title>
        <authorList>
            <consortium name="DOE Joint Genome Institute"/>
            <consortium name="Mycorrhizal Genomics Consortium"/>
            <person name="Kohler A."/>
            <person name="Kuo A."/>
            <person name="Nagy L.G."/>
            <person name="Floudas D."/>
            <person name="Copeland A."/>
            <person name="Barry K.W."/>
            <person name="Cichocki N."/>
            <person name="Veneault-Fourrey C."/>
            <person name="LaButti K."/>
            <person name="Lindquist E.A."/>
            <person name="Lipzen A."/>
            <person name="Lundell T."/>
            <person name="Morin E."/>
            <person name="Murat C."/>
            <person name="Riley R."/>
            <person name="Ohm R."/>
            <person name="Sun H."/>
            <person name="Tunlid A."/>
            <person name="Henrissat B."/>
            <person name="Grigoriev I.V."/>
            <person name="Hibbett D.S."/>
            <person name="Martin F."/>
        </authorList>
    </citation>
    <scope>NUCLEOTIDE SEQUENCE [LARGE SCALE GENOMIC DNA]</scope>
    <source>
        <strain evidence="2 3">Koide BX008</strain>
    </source>
</reference>
<keyword evidence="3" id="KW-1185">Reference proteome</keyword>
<evidence type="ECO:0000313" key="2">
    <source>
        <dbReference type="EMBL" id="KIL63080.1"/>
    </source>
</evidence>
<protein>
    <submittedName>
        <fullName evidence="2">Carbohydrate-binding module family 13 protein</fullName>
    </submittedName>
</protein>
<sequence>MVDTGVYQIINAKSDTALDESGTEQGAIIGWEKHQGENQKWYIDKRNDNYTIRNLRSGQYIGLANNDVRDDARAHSVNEPFEWQIRNDDQDRDVYRFFVPGTPFNLDLTNFGDSKGGTPVAIWGKWEGKNQCWRLNRLS</sequence>
<dbReference type="Proteomes" id="UP000054549">
    <property type="component" value="Unassembled WGS sequence"/>
</dbReference>
<dbReference type="SUPFAM" id="SSF50370">
    <property type="entry name" value="Ricin B-like lectins"/>
    <property type="match status" value="1"/>
</dbReference>
<dbReference type="EMBL" id="KN818263">
    <property type="protein sequence ID" value="KIL63080.1"/>
    <property type="molecule type" value="Genomic_DNA"/>
</dbReference>
<evidence type="ECO:0000259" key="1">
    <source>
        <dbReference type="Pfam" id="PF14200"/>
    </source>
</evidence>
<dbReference type="STRING" id="946122.A0A0C2SIS3"/>
<dbReference type="InterPro" id="IPR035992">
    <property type="entry name" value="Ricin_B-like_lectins"/>
</dbReference>
<evidence type="ECO:0000313" key="3">
    <source>
        <dbReference type="Proteomes" id="UP000054549"/>
    </source>
</evidence>
<name>A0A0C2SIS3_AMAMK</name>